<evidence type="ECO:0000256" key="3">
    <source>
        <dbReference type="ARBA" id="ARBA00022777"/>
    </source>
</evidence>
<dbReference type="OrthoDB" id="9805576at2"/>
<dbReference type="InterPro" id="IPR000577">
    <property type="entry name" value="Carb_kinase_FGGY"/>
</dbReference>
<keyword evidence="7" id="KW-1185">Reference proteome</keyword>
<organism evidence="6 7">
    <name type="scientific">Mycobacterium aquaticum</name>
    <dbReference type="NCBI Taxonomy" id="1927124"/>
    <lineage>
        <taxon>Bacteria</taxon>
        <taxon>Bacillati</taxon>
        <taxon>Actinomycetota</taxon>
        <taxon>Actinomycetes</taxon>
        <taxon>Mycobacteriales</taxon>
        <taxon>Mycobacteriaceae</taxon>
        <taxon>Mycobacterium</taxon>
    </lineage>
</organism>
<comment type="similarity">
    <text evidence="1">Belongs to the FGGY kinase family.</text>
</comment>
<dbReference type="SUPFAM" id="SSF53067">
    <property type="entry name" value="Actin-like ATPase domain"/>
    <property type="match status" value="2"/>
</dbReference>
<evidence type="ECO:0000313" key="6">
    <source>
        <dbReference type="EMBL" id="ORA37600.1"/>
    </source>
</evidence>
<dbReference type="Pfam" id="PF02782">
    <property type="entry name" value="FGGY_C"/>
    <property type="match status" value="1"/>
</dbReference>
<dbReference type="Gene3D" id="3.30.420.40">
    <property type="match status" value="2"/>
</dbReference>
<dbReference type="STRING" id="1927124.BST13_07065"/>
<dbReference type="InterPro" id="IPR018484">
    <property type="entry name" value="FGGY_N"/>
</dbReference>
<dbReference type="AlphaFoldDB" id="A0A1X0B5K9"/>
<dbReference type="GO" id="GO:0016301">
    <property type="term" value="F:kinase activity"/>
    <property type="evidence" value="ECO:0007669"/>
    <property type="project" value="UniProtKB-KW"/>
</dbReference>
<evidence type="ECO:0000256" key="2">
    <source>
        <dbReference type="ARBA" id="ARBA00022679"/>
    </source>
</evidence>
<sequence length="478" mass="49443">MNAERVHIGVDLGTSSLKVVAIGPDGAVCACARGDYPTARPEPLAAEQNPQDWWAALAATLNEVAATVPAEHWSGIGLSAMLPTLVALDARGAPSGPAITWEDGRAEPEAELLRAEVGDERLYQLTGQRVDGRYLAPMHRRLDRRGQGGVLAAAAKDVLYAELTGELLTDPSTAAGTGVFDLDRYAWDPELMVAAEVPGLPAVAPSDTIAPLSAHWRAALGVTAEVPVVLGAADSVLGAFAIGARTHGDVAVIAGTSAVVLGISDHAVRDTRSRYLITPLAGAGWGLEMDVLAVGSAFGGVARLLGLSGPAELLDAAGTVALGDAPIFLPYLTPGEQGALWDPELSGTLHGLDLSMGAGHVGRALLTGVVVELRRAIAIAETATGRRGPVLLGGGAAASPLLWQDLADATDRDVLVDRASRDHSAIGAALFAAQALGRPINHAPQLHRVTPRPAQAAWWQRTSNRHDSLRIALGGVEL</sequence>
<accession>A0A1X0B5K9</accession>
<proteinExistence type="inferred from homology"/>
<feature type="domain" description="Carbohydrate kinase FGGY N-terminal" evidence="4">
    <location>
        <begin position="7"/>
        <end position="240"/>
    </location>
</feature>
<dbReference type="Proteomes" id="UP000192448">
    <property type="component" value="Unassembled WGS sequence"/>
</dbReference>
<evidence type="ECO:0000259" key="5">
    <source>
        <dbReference type="Pfam" id="PF02782"/>
    </source>
</evidence>
<dbReference type="InterPro" id="IPR043129">
    <property type="entry name" value="ATPase_NBD"/>
</dbReference>
<dbReference type="Pfam" id="PF00370">
    <property type="entry name" value="FGGY_N"/>
    <property type="match status" value="1"/>
</dbReference>
<dbReference type="PANTHER" id="PTHR43095">
    <property type="entry name" value="SUGAR KINASE"/>
    <property type="match status" value="1"/>
</dbReference>
<reference evidence="6 7" key="1">
    <citation type="submission" date="2017-02" db="EMBL/GenBank/DDBJ databases">
        <title>The new phylogeny of genus Mycobacterium.</title>
        <authorList>
            <person name="Tortoli E."/>
            <person name="Trovato A."/>
            <person name="Cirillo D.M."/>
        </authorList>
    </citation>
    <scope>NUCLEOTIDE SEQUENCE [LARGE SCALE GENOMIC DNA]</scope>
    <source>
        <strain evidence="6 7">RW6</strain>
    </source>
</reference>
<evidence type="ECO:0000313" key="7">
    <source>
        <dbReference type="Proteomes" id="UP000192448"/>
    </source>
</evidence>
<dbReference type="InterPro" id="IPR018485">
    <property type="entry name" value="FGGY_C"/>
</dbReference>
<evidence type="ECO:0008006" key="8">
    <source>
        <dbReference type="Google" id="ProtNLM"/>
    </source>
</evidence>
<dbReference type="EMBL" id="MVHF01000005">
    <property type="protein sequence ID" value="ORA37600.1"/>
    <property type="molecule type" value="Genomic_DNA"/>
</dbReference>
<gene>
    <name evidence="6" type="ORF">BST13_07065</name>
</gene>
<evidence type="ECO:0000259" key="4">
    <source>
        <dbReference type="Pfam" id="PF00370"/>
    </source>
</evidence>
<keyword evidence="2" id="KW-0808">Transferase</keyword>
<feature type="domain" description="Carbohydrate kinase FGGY C-terminal" evidence="5">
    <location>
        <begin position="251"/>
        <end position="435"/>
    </location>
</feature>
<protein>
    <recommendedName>
        <fullName evidence="8">Xylulose kinase</fullName>
    </recommendedName>
</protein>
<dbReference type="RefSeq" id="WP_083162058.1">
    <property type="nucleotide sequence ID" value="NZ_MVHF01000005.1"/>
</dbReference>
<keyword evidence="3" id="KW-0418">Kinase</keyword>
<comment type="caution">
    <text evidence="6">The sequence shown here is derived from an EMBL/GenBank/DDBJ whole genome shotgun (WGS) entry which is preliminary data.</text>
</comment>
<evidence type="ECO:0000256" key="1">
    <source>
        <dbReference type="ARBA" id="ARBA00009156"/>
    </source>
</evidence>
<name>A0A1X0B5K9_9MYCO</name>
<dbReference type="InterPro" id="IPR050406">
    <property type="entry name" value="FGGY_Carb_Kinase"/>
</dbReference>
<dbReference type="GO" id="GO:0005975">
    <property type="term" value="P:carbohydrate metabolic process"/>
    <property type="evidence" value="ECO:0007669"/>
    <property type="project" value="InterPro"/>
</dbReference>
<dbReference type="PIRSF" id="PIRSF000538">
    <property type="entry name" value="GlpK"/>
    <property type="match status" value="1"/>
</dbReference>